<proteinExistence type="predicted"/>
<dbReference type="Proteomes" id="UP000775213">
    <property type="component" value="Unassembled WGS sequence"/>
</dbReference>
<keyword evidence="2" id="KW-1185">Reference proteome</keyword>
<name>A0AAV7H9U5_DENCH</name>
<evidence type="ECO:0000313" key="2">
    <source>
        <dbReference type="Proteomes" id="UP000775213"/>
    </source>
</evidence>
<evidence type="ECO:0000313" key="1">
    <source>
        <dbReference type="EMBL" id="KAH0465777.1"/>
    </source>
</evidence>
<dbReference type="AlphaFoldDB" id="A0AAV7H9U5"/>
<organism evidence="1 2">
    <name type="scientific">Dendrobium chrysotoxum</name>
    <name type="common">Orchid</name>
    <dbReference type="NCBI Taxonomy" id="161865"/>
    <lineage>
        <taxon>Eukaryota</taxon>
        <taxon>Viridiplantae</taxon>
        <taxon>Streptophyta</taxon>
        <taxon>Embryophyta</taxon>
        <taxon>Tracheophyta</taxon>
        <taxon>Spermatophyta</taxon>
        <taxon>Magnoliopsida</taxon>
        <taxon>Liliopsida</taxon>
        <taxon>Asparagales</taxon>
        <taxon>Orchidaceae</taxon>
        <taxon>Epidendroideae</taxon>
        <taxon>Malaxideae</taxon>
        <taxon>Dendrobiinae</taxon>
        <taxon>Dendrobium</taxon>
    </lineage>
</organism>
<sequence>MAASLSSSAPSLWGVPTAGSIGVNKVFFDVSDNDSNSQCCSSYDVLEVDASSKYSSFSFTKPSFKGFPDLLVS</sequence>
<dbReference type="EMBL" id="JAGFBR010000006">
    <property type="protein sequence ID" value="KAH0465777.1"/>
    <property type="molecule type" value="Genomic_DNA"/>
</dbReference>
<accession>A0AAV7H9U5</accession>
<reference evidence="1 2" key="1">
    <citation type="journal article" date="2021" name="Hortic Res">
        <title>Chromosome-scale assembly of the Dendrobium chrysotoxum genome enhances the understanding of orchid evolution.</title>
        <authorList>
            <person name="Zhang Y."/>
            <person name="Zhang G.Q."/>
            <person name="Zhang D."/>
            <person name="Liu X.D."/>
            <person name="Xu X.Y."/>
            <person name="Sun W.H."/>
            <person name="Yu X."/>
            <person name="Zhu X."/>
            <person name="Wang Z.W."/>
            <person name="Zhao X."/>
            <person name="Zhong W.Y."/>
            <person name="Chen H."/>
            <person name="Yin W.L."/>
            <person name="Huang T."/>
            <person name="Niu S.C."/>
            <person name="Liu Z.J."/>
        </authorList>
    </citation>
    <scope>NUCLEOTIDE SEQUENCE [LARGE SCALE GENOMIC DNA]</scope>
    <source>
        <strain evidence="1">Lindl</strain>
    </source>
</reference>
<protein>
    <submittedName>
        <fullName evidence="1">Uncharacterized protein</fullName>
    </submittedName>
</protein>
<gene>
    <name evidence="1" type="ORF">IEQ34_005880</name>
</gene>
<comment type="caution">
    <text evidence="1">The sequence shown here is derived from an EMBL/GenBank/DDBJ whole genome shotgun (WGS) entry which is preliminary data.</text>
</comment>